<proteinExistence type="predicted"/>
<dbReference type="EMBL" id="DF973322">
    <property type="protein sequence ID" value="GAU25822.1"/>
    <property type="molecule type" value="Genomic_DNA"/>
</dbReference>
<accession>A0A2Z6MKN8</accession>
<dbReference type="Proteomes" id="UP000242715">
    <property type="component" value="Unassembled WGS sequence"/>
</dbReference>
<feature type="compositionally biased region" description="Basic and acidic residues" evidence="1">
    <location>
        <begin position="54"/>
        <end position="77"/>
    </location>
</feature>
<feature type="compositionally biased region" description="Basic residues" evidence="1">
    <location>
        <begin position="35"/>
        <end position="52"/>
    </location>
</feature>
<evidence type="ECO:0000313" key="3">
    <source>
        <dbReference type="Proteomes" id="UP000242715"/>
    </source>
</evidence>
<evidence type="ECO:0000256" key="1">
    <source>
        <dbReference type="SAM" id="MobiDB-lite"/>
    </source>
</evidence>
<dbReference type="PANTHER" id="PTHR33098">
    <property type="entry name" value="COTTON FIBER (DUF761)"/>
    <property type="match status" value="1"/>
</dbReference>
<gene>
    <name evidence="2" type="ORF">TSUD_30860</name>
</gene>
<feature type="region of interest" description="Disordered" evidence="1">
    <location>
        <begin position="35"/>
        <end position="84"/>
    </location>
</feature>
<sequence>MSPMRLGKKLQPAKKAFKATFKRLLATFHSLHHLPSKGSKTSHVHRHGKNKSVIRIDDLFPEHTQTADKSRAREETSRNNSSGDIDTIEDAWKIVVAKSPHLQVDDRAEEFINKFYEDVRLQKEKSLMEYQEMLARSA</sequence>
<protein>
    <recommendedName>
        <fullName evidence="4">DUF761 domain-containing protein</fullName>
    </recommendedName>
</protein>
<name>A0A2Z6MKN8_TRISU</name>
<dbReference type="Pfam" id="PF05553">
    <property type="entry name" value="DUF761"/>
    <property type="match status" value="1"/>
</dbReference>
<reference evidence="3" key="1">
    <citation type="journal article" date="2017" name="Front. Plant Sci.">
        <title>Climate Clever Clovers: New Paradigm to Reduce the Environmental Footprint of Ruminants by Breeding Low Methanogenic Forages Utilizing Haplotype Variation.</title>
        <authorList>
            <person name="Kaur P."/>
            <person name="Appels R."/>
            <person name="Bayer P.E."/>
            <person name="Keeble-Gagnere G."/>
            <person name="Wang J."/>
            <person name="Hirakawa H."/>
            <person name="Shirasawa K."/>
            <person name="Vercoe P."/>
            <person name="Stefanova K."/>
            <person name="Durmic Z."/>
            <person name="Nichols P."/>
            <person name="Revell C."/>
            <person name="Isobe S.N."/>
            <person name="Edwards D."/>
            <person name="Erskine W."/>
        </authorList>
    </citation>
    <scope>NUCLEOTIDE SEQUENCE [LARGE SCALE GENOMIC DNA]</scope>
    <source>
        <strain evidence="3">cv. Daliak</strain>
    </source>
</reference>
<evidence type="ECO:0008006" key="4">
    <source>
        <dbReference type="Google" id="ProtNLM"/>
    </source>
</evidence>
<dbReference type="OrthoDB" id="1913960at2759"/>
<organism evidence="2 3">
    <name type="scientific">Trifolium subterraneum</name>
    <name type="common">Subterranean clover</name>
    <dbReference type="NCBI Taxonomy" id="3900"/>
    <lineage>
        <taxon>Eukaryota</taxon>
        <taxon>Viridiplantae</taxon>
        <taxon>Streptophyta</taxon>
        <taxon>Embryophyta</taxon>
        <taxon>Tracheophyta</taxon>
        <taxon>Spermatophyta</taxon>
        <taxon>Magnoliopsida</taxon>
        <taxon>eudicotyledons</taxon>
        <taxon>Gunneridae</taxon>
        <taxon>Pentapetalae</taxon>
        <taxon>rosids</taxon>
        <taxon>fabids</taxon>
        <taxon>Fabales</taxon>
        <taxon>Fabaceae</taxon>
        <taxon>Papilionoideae</taxon>
        <taxon>50 kb inversion clade</taxon>
        <taxon>NPAAA clade</taxon>
        <taxon>Hologalegina</taxon>
        <taxon>IRL clade</taxon>
        <taxon>Trifolieae</taxon>
        <taxon>Trifolium</taxon>
    </lineage>
</organism>
<keyword evidence="3" id="KW-1185">Reference proteome</keyword>
<evidence type="ECO:0000313" key="2">
    <source>
        <dbReference type="EMBL" id="GAU25822.1"/>
    </source>
</evidence>
<dbReference type="InterPro" id="IPR008480">
    <property type="entry name" value="DUF761_pln"/>
</dbReference>
<dbReference type="AlphaFoldDB" id="A0A2Z6MKN8"/>
<dbReference type="PANTHER" id="PTHR33098:SF3">
    <property type="entry name" value="COTTON FIBER PROTEIN"/>
    <property type="match status" value="1"/>
</dbReference>